<keyword evidence="2" id="KW-1133">Transmembrane helix</keyword>
<reference evidence="3" key="1">
    <citation type="submission" date="2021-02" db="EMBL/GenBank/DDBJ databases">
        <authorList>
            <person name="Nowell W R."/>
        </authorList>
    </citation>
    <scope>NUCLEOTIDE SEQUENCE</scope>
</reference>
<keyword evidence="2" id="KW-0472">Membrane</keyword>
<dbReference type="EMBL" id="CAJOBC010067552">
    <property type="protein sequence ID" value="CAF4231574.1"/>
    <property type="molecule type" value="Genomic_DNA"/>
</dbReference>
<evidence type="ECO:0000313" key="7">
    <source>
        <dbReference type="Proteomes" id="UP000663829"/>
    </source>
</evidence>
<feature type="transmembrane region" description="Helical" evidence="2">
    <location>
        <begin position="59"/>
        <end position="82"/>
    </location>
</feature>
<evidence type="ECO:0000313" key="5">
    <source>
        <dbReference type="EMBL" id="CAF4231574.1"/>
    </source>
</evidence>
<keyword evidence="7" id="KW-1185">Reference proteome</keyword>
<protein>
    <recommendedName>
        <fullName evidence="8">Pituitary tumor-transforming gene 1 protein-interacting protein</fullName>
    </recommendedName>
</protein>
<dbReference type="GO" id="GO:0005634">
    <property type="term" value="C:nucleus"/>
    <property type="evidence" value="ECO:0007669"/>
    <property type="project" value="TreeGrafter"/>
</dbReference>
<dbReference type="AlphaFoldDB" id="A0A815HUV4"/>
<evidence type="ECO:0008006" key="8">
    <source>
        <dbReference type="Google" id="ProtNLM"/>
    </source>
</evidence>
<dbReference type="Proteomes" id="UP000663829">
    <property type="component" value="Unassembled WGS sequence"/>
</dbReference>
<organism evidence="3 7">
    <name type="scientific">Didymodactylos carnosus</name>
    <dbReference type="NCBI Taxonomy" id="1234261"/>
    <lineage>
        <taxon>Eukaryota</taxon>
        <taxon>Metazoa</taxon>
        <taxon>Spiralia</taxon>
        <taxon>Gnathifera</taxon>
        <taxon>Rotifera</taxon>
        <taxon>Eurotatoria</taxon>
        <taxon>Bdelloidea</taxon>
        <taxon>Philodinida</taxon>
        <taxon>Philodinidae</taxon>
        <taxon>Didymodactylos</taxon>
    </lineage>
</organism>
<dbReference type="OrthoDB" id="5829916at2759"/>
<evidence type="ECO:0000313" key="3">
    <source>
        <dbReference type="EMBL" id="CAF1356990.1"/>
    </source>
</evidence>
<dbReference type="Proteomes" id="UP000677228">
    <property type="component" value="Unassembled WGS sequence"/>
</dbReference>
<evidence type="ECO:0000313" key="4">
    <source>
        <dbReference type="EMBL" id="CAF1520013.1"/>
    </source>
</evidence>
<dbReference type="Proteomes" id="UP000681722">
    <property type="component" value="Unassembled WGS sequence"/>
</dbReference>
<dbReference type="EMBL" id="CAJNOQ010015191">
    <property type="protein sequence ID" value="CAF1356990.1"/>
    <property type="molecule type" value="Genomic_DNA"/>
</dbReference>
<keyword evidence="1" id="KW-0175">Coiled coil</keyword>
<dbReference type="Proteomes" id="UP000682733">
    <property type="component" value="Unassembled WGS sequence"/>
</dbReference>
<accession>A0A815HUV4</accession>
<dbReference type="EMBL" id="CAJNOK010036177">
    <property type="protein sequence ID" value="CAF1520013.1"/>
    <property type="molecule type" value="Genomic_DNA"/>
</dbReference>
<evidence type="ECO:0000256" key="2">
    <source>
        <dbReference type="SAM" id="Phobius"/>
    </source>
</evidence>
<keyword evidence="2" id="KW-0812">Transmembrane</keyword>
<dbReference type="InterPro" id="IPR052304">
    <property type="entry name" value="PTTG1IP"/>
</dbReference>
<evidence type="ECO:0000313" key="6">
    <source>
        <dbReference type="EMBL" id="CAF4307154.1"/>
    </source>
</evidence>
<dbReference type="EMBL" id="CAJOBA010058324">
    <property type="protein sequence ID" value="CAF4307154.1"/>
    <property type="molecule type" value="Genomic_DNA"/>
</dbReference>
<feature type="coiled-coil region" evidence="1">
    <location>
        <begin position="94"/>
        <end position="121"/>
    </location>
</feature>
<sequence>MCSQLNESCTQCIENSKCAYCKKDGTCGVFKESVSFSPKCGINSLYTPKFKCKVTAQTLLIIGCSIGAVVLIAIGLIIWCMCRRCGRCAKERELKREDRNRVQMEQRKQEHEVRVEERKNATNLIRLKYGM</sequence>
<proteinExistence type="predicted"/>
<dbReference type="GO" id="GO:0005737">
    <property type="term" value="C:cytoplasm"/>
    <property type="evidence" value="ECO:0007669"/>
    <property type="project" value="TreeGrafter"/>
</dbReference>
<dbReference type="GO" id="GO:0006606">
    <property type="term" value="P:protein import into nucleus"/>
    <property type="evidence" value="ECO:0007669"/>
    <property type="project" value="TreeGrafter"/>
</dbReference>
<comment type="caution">
    <text evidence="3">The sequence shown here is derived from an EMBL/GenBank/DDBJ whole genome shotgun (WGS) entry which is preliminary data.</text>
</comment>
<evidence type="ECO:0000256" key="1">
    <source>
        <dbReference type="SAM" id="Coils"/>
    </source>
</evidence>
<dbReference type="PANTHER" id="PTHR15191:SF3">
    <property type="entry name" value="PITUITARY TUMOR-TRANSFORMING GENE PROTEIN-BINDING FACTOR"/>
    <property type="match status" value="1"/>
</dbReference>
<gene>
    <name evidence="3" type="ORF">GPM918_LOCUS31188</name>
    <name evidence="4" type="ORF">OVA965_LOCUS37744</name>
    <name evidence="5" type="ORF">SRO942_LOCUS31825</name>
    <name evidence="6" type="ORF">TMI583_LOCUS38864</name>
</gene>
<dbReference type="PANTHER" id="PTHR15191">
    <property type="entry name" value="PROTEIN CBG20567"/>
    <property type="match status" value="1"/>
</dbReference>
<name>A0A815HUV4_9BILA</name>